<keyword evidence="1" id="KW-1133">Transmembrane helix</keyword>
<comment type="caution">
    <text evidence="2">The sequence shown here is derived from an EMBL/GenBank/DDBJ whole genome shotgun (WGS) entry which is preliminary data.</text>
</comment>
<feature type="transmembrane region" description="Helical" evidence="1">
    <location>
        <begin position="48"/>
        <end position="71"/>
    </location>
</feature>
<keyword evidence="1" id="KW-0812">Transmembrane</keyword>
<organism evidence="2 3">
    <name type="scientific">Cardiobacterium valvarum F0432</name>
    <dbReference type="NCBI Taxonomy" id="797473"/>
    <lineage>
        <taxon>Bacteria</taxon>
        <taxon>Pseudomonadati</taxon>
        <taxon>Pseudomonadota</taxon>
        <taxon>Gammaproteobacteria</taxon>
        <taxon>Cardiobacteriales</taxon>
        <taxon>Cardiobacteriaceae</taxon>
        <taxon>Cardiobacterium</taxon>
    </lineage>
</organism>
<protein>
    <submittedName>
        <fullName evidence="2">Uncharacterized protein</fullName>
    </submittedName>
</protein>
<sequence>MFSAYYIKITKILLILTGISPVAYWLAITTLSRIALIQYQYQYKIGEILLTAGFTLTFTAGFMAISFWANYGNCDSAWWLPNIALLAFSFAIFIPQIYTAIS</sequence>
<dbReference type="Proteomes" id="UP000004750">
    <property type="component" value="Unassembled WGS sequence"/>
</dbReference>
<dbReference type="EMBL" id="AGCM01000047">
    <property type="protein sequence ID" value="EHM55116.1"/>
    <property type="molecule type" value="Genomic_DNA"/>
</dbReference>
<dbReference type="InterPro" id="IPR020348">
    <property type="entry name" value="Uncharacterised_YvaD"/>
</dbReference>
<accession>G9ZDT6</accession>
<name>G9ZDT6_9GAMM</name>
<reference evidence="2 3" key="1">
    <citation type="submission" date="2011-08" db="EMBL/GenBank/DDBJ databases">
        <authorList>
            <person name="Weinstock G."/>
            <person name="Sodergren E."/>
            <person name="Clifton S."/>
            <person name="Fulton L."/>
            <person name="Fulton B."/>
            <person name="Courtney L."/>
            <person name="Fronick C."/>
            <person name="Harrison M."/>
            <person name="Strong C."/>
            <person name="Farmer C."/>
            <person name="Delahaunty K."/>
            <person name="Markovic C."/>
            <person name="Hall O."/>
            <person name="Minx P."/>
            <person name="Tomlinson C."/>
            <person name="Mitreva M."/>
            <person name="Hou S."/>
            <person name="Chen J."/>
            <person name="Wollam A."/>
            <person name="Pepin K.H."/>
            <person name="Johnson M."/>
            <person name="Bhonagiri V."/>
            <person name="Zhang X."/>
            <person name="Suruliraj S."/>
            <person name="Warren W."/>
            <person name="Chinwalla A."/>
            <person name="Mardis E.R."/>
            <person name="Wilson R.K."/>
        </authorList>
    </citation>
    <scope>NUCLEOTIDE SEQUENCE [LARGE SCALE GENOMIC DNA]</scope>
    <source>
        <strain evidence="2 3">F0432</strain>
    </source>
</reference>
<feature type="transmembrane region" description="Helical" evidence="1">
    <location>
        <begin position="12"/>
        <end position="36"/>
    </location>
</feature>
<keyword evidence="1" id="KW-0472">Membrane</keyword>
<dbReference type="Pfam" id="PF17314">
    <property type="entry name" value="DUF5360"/>
    <property type="match status" value="1"/>
</dbReference>
<evidence type="ECO:0000313" key="2">
    <source>
        <dbReference type="EMBL" id="EHM55116.1"/>
    </source>
</evidence>
<dbReference type="AlphaFoldDB" id="G9ZDT6"/>
<gene>
    <name evidence="2" type="ORF">HMPREF9080_00920</name>
</gene>
<dbReference type="STRING" id="797473.HMPREF9080_00920"/>
<feature type="transmembrane region" description="Helical" evidence="1">
    <location>
        <begin position="77"/>
        <end position="101"/>
    </location>
</feature>
<proteinExistence type="predicted"/>
<evidence type="ECO:0000313" key="3">
    <source>
        <dbReference type="Proteomes" id="UP000004750"/>
    </source>
</evidence>
<dbReference type="HOGENOM" id="CLU_2272326_0_0_6"/>
<evidence type="ECO:0000256" key="1">
    <source>
        <dbReference type="SAM" id="Phobius"/>
    </source>
</evidence>